<gene>
    <name evidence="2" type="ORF">K437DRAFT_256063</name>
</gene>
<feature type="region of interest" description="Disordered" evidence="1">
    <location>
        <begin position="123"/>
        <end position="142"/>
    </location>
</feature>
<dbReference type="STRING" id="1037660.A0A066W6U2"/>
<dbReference type="GO" id="GO:0016757">
    <property type="term" value="F:glycosyltransferase activity"/>
    <property type="evidence" value="ECO:0007669"/>
    <property type="project" value="InterPro"/>
</dbReference>
<protein>
    <submittedName>
        <fullName evidence="2">Glycosyltransferase family 8 protein</fullName>
    </submittedName>
</protein>
<dbReference type="InterPro" id="IPR050587">
    <property type="entry name" value="GNT1/Glycosyltrans_8"/>
</dbReference>
<feature type="region of interest" description="Disordered" evidence="1">
    <location>
        <begin position="723"/>
        <end position="771"/>
    </location>
</feature>
<feature type="compositionally biased region" description="Low complexity" evidence="1">
    <location>
        <begin position="925"/>
        <end position="936"/>
    </location>
</feature>
<feature type="region of interest" description="Disordered" evidence="1">
    <location>
        <begin position="589"/>
        <end position="676"/>
    </location>
</feature>
<accession>A0A066W6U2</accession>
<dbReference type="SUPFAM" id="SSF53448">
    <property type="entry name" value="Nucleotide-diphospho-sugar transferases"/>
    <property type="match status" value="1"/>
</dbReference>
<dbReference type="GeneID" id="25264315"/>
<dbReference type="Proteomes" id="UP000027361">
    <property type="component" value="Unassembled WGS sequence"/>
</dbReference>
<proteinExistence type="predicted"/>
<dbReference type="AlphaFoldDB" id="A0A066W6U2"/>
<feature type="region of interest" description="Disordered" evidence="1">
    <location>
        <begin position="379"/>
        <end position="401"/>
    </location>
</feature>
<dbReference type="OMA" id="IMFANAW"/>
<dbReference type="CDD" id="cd22265">
    <property type="entry name" value="UDM1_RNF168"/>
    <property type="match status" value="1"/>
</dbReference>
<dbReference type="CDD" id="cd02537">
    <property type="entry name" value="GT8_Glycogenin"/>
    <property type="match status" value="1"/>
</dbReference>
<dbReference type="Gene3D" id="3.90.550.10">
    <property type="entry name" value="Spore Coat Polysaccharide Biosynthesis Protein SpsA, Chain A"/>
    <property type="match status" value="1"/>
</dbReference>
<dbReference type="Pfam" id="PF01501">
    <property type="entry name" value="Glyco_transf_8"/>
    <property type="match status" value="1"/>
</dbReference>
<dbReference type="InParanoid" id="A0A066W6U2"/>
<keyword evidence="2" id="KW-0808">Transferase</keyword>
<dbReference type="OrthoDB" id="2014201at2759"/>
<feature type="compositionally biased region" description="Low complexity" evidence="1">
    <location>
        <begin position="887"/>
        <end position="897"/>
    </location>
</feature>
<comment type="caution">
    <text evidence="2">The sequence shown here is derived from an EMBL/GenBank/DDBJ whole genome shotgun (WGS) entry which is preliminary data.</text>
</comment>
<evidence type="ECO:0000313" key="2">
    <source>
        <dbReference type="EMBL" id="KDN46789.1"/>
    </source>
</evidence>
<feature type="compositionally biased region" description="Low complexity" evidence="1">
    <location>
        <begin position="660"/>
        <end position="670"/>
    </location>
</feature>
<dbReference type="PANTHER" id="PTHR11183">
    <property type="entry name" value="GLYCOGENIN SUBFAMILY MEMBER"/>
    <property type="match status" value="1"/>
</dbReference>
<dbReference type="EMBL" id="JMSN01000033">
    <property type="protein sequence ID" value="KDN46789.1"/>
    <property type="molecule type" value="Genomic_DNA"/>
</dbReference>
<dbReference type="HOGENOM" id="CLU_005408_0_0_1"/>
<feature type="compositionally biased region" description="Low complexity" evidence="1">
    <location>
        <begin position="804"/>
        <end position="816"/>
    </location>
</feature>
<feature type="compositionally biased region" description="Low complexity" evidence="1">
    <location>
        <begin position="978"/>
        <end position="1000"/>
    </location>
</feature>
<name>A0A066W6U2_TILAU</name>
<feature type="compositionally biased region" description="Acidic residues" evidence="1">
    <location>
        <begin position="854"/>
        <end position="885"/>
    </location>
</feature>
<sequence>MTVTSFASAFAKSSNTSIPPHAFVTLLTTDAYLPGALVLAHSLRKHHPWPDASAPATLASTSSKSQLPPPRSQPYHLVCLCTPATLRVQTIKALRQAFDVVIGVEPLSFAGIVRDRVEEERTTAAAASASRGSPGTEKDADAWKYEESARSKRRVRELAEQNLALLGRPDLGESRGSALTKLHLWRLTAYRRVVYLDADMLVLGNLSALFFDLSSSNSNSLSSAYPSDSGSNGTASSSRCAPILAAAPDIGWPDAFNSGLLALQPSLDTFAALIDFAVDNGSWDGADQGLLNDFFGEALDGSNSNSTCNGEEAGARREWGSWTNGLDGWSGPGWKRLSFKYNVTPNGGYTYAPAYQRYGKSILAAHFIGSHKPWSQVRAAARQPAISDGQQQRAPPTNDYNSLLTQWHDVFEEHYGGANNGQEKESWESTYDVMHTDKGVEVVERAVRRTTATRFVVPTYEAVWDSLGVRDSCDREGPRDGASAGARSLDDLKTIFAAGAAQGGTQEQKWGGMSVIYLGNDVAAYSARAAGEAFYFSMPVQGRLSLIPPPALPWIEEEKRAMDSEEAQRVQDFAMQRCLTPEQERALATGRVESEMERKQQSPNEVQDDATPPLWSPPQSTWNPALAPPPATSGEESYQMRHPPDAYYSNVWDEPHSRSHTQSSSGGSATSKDDFFPTRRVADERIPDLLQRQGLFQHLGNDRPDPTRVKPVFPWEEAGHASHAPSRVFPDEPHFSSWSSASNSSVAPSGSQPQQQQQLPASSPPTGALGFHRGLPANIMFANAWDEDPSIGRYAEHVRQRTRGASPAASSANAGSTGLGGSTSGSDRQRNSTNLMRSRSTTTAATSPSYADLDTAEGQDDEGDDESSDGEGVVDDDDDSDDEGLDAAQAPQPGAAIGRRKSWRKQAPSADYHRKAEAYGHGHHSALSSPRSARLATLDASPTSSSARPIPGHGRSHRARSEADKGAYYGRPGSDNLSASADGSGSGSASGASSASGGSSPTHRGGVGSVSSLSSVILASSSPQFTRAELKQMQRTNAQARSFLP</sequence>
<feature type="compositionally biased region" description="Low complexity" evidence="1">
    <location>
        <begin position="736"/>
        <end position="765"/>
    </location>
</feature>
<evidence type="ECO:0000256" key="1">
    <source>
        <dbReference type="SAM" id="MobiDB-lite"/>
    </source>
</evidence>
<feature type="compositionally biased region" description="Low complexity" evidence="1">
    <location>
        <begin position="837"/>
        <end position="849"/>
    </location>
</feature>
<dbReference type="RefSeq" id="XP_013243655.1">
    <property type="nucleotide sequence ID" value="XM_013388201.1"/>
</dbReference>
<evidence type="ECO:0000313" key="3">
    <source>
        <dbReference type="Proteomes" id="UP000027361"/>
    </source>
</evidence>
<keyword evidence="3" id="KW-1185">Reference proteome</keyword>
<feature type="compositionally biased region" description="Basic and acidic residues" evidence="1">
    <location>
        <begin position="911"/>
        <end position="920"/>
    </location>
</feature>
<feature type="compositionally biased region" description="Polar residues" evidence="1">
    <location>
        <begin position="388"/>
        <end position="401"/>
    </location>
</feature>
<organism evidence="2 3">
    <name type="scientific">Tilletiaria anomala (strain ATCC 24038 / CBS 436.72 / UBC 951)</name>
    <dbReference type="NCBI Taxonomy" id="1037660"/>
    <lineage>
        <taxon>Eukaryota</taxon>
        <taxon>Fungi</taxon>
        <taxon>Dikarya</taxon>
        <taxon>Basidiomycota</taxon>
        <taxon>Ustilaginomycotina</taxon>
        <taxon>Exobasidiomycetes</taxon>
        <taxon>Georgefischeriales</taxon>
        <taxon>Tilletiariaceae</taxon>
        <taxon>Tilletiaria</taxon>
    </lineage>
</organism>
<dbReference type="InterPro" id="IPR002495">
    <property type="entry name" value="Glyco_trans_8"/>
</dbReference>
<reference evidence="2 3" key="1">
    <citation type="submission" date="2014-05" db="EMBL/GenBank/DDBJ databases">
        <title>Draft genome sequence of a rare smut relative, Tilletiaria anomala UBC 951.</title>
        <authorList>
            <consortium name="DOE Joint Genome Institute"/>
            <person name="Toome M."/>
            <person name="Kuo A."/>
            <person name="Henrissat B."/>
            <person name="Lipzen A."/>
            <person name="Tritt A."/>
            <person name="Yoshinaga Y."/>
            <person name="Zane M."/>
            <person name="Barry K."/>
            <person name="Grigoriev I.V."/>
            <person name="Spatafora J.W."/>
            <person name="Aimea M.C."/>
        </authorList>
    </citation>
    <scope>NUCLEOTIDE SEQUENCE [LARGE SCALE GENOMIC DNA]</scope>
    <source>
        <strain evidence="2 3">UBC 951</strain>
    </source>
</reference>
<dbReference type="InterPro" id="IPR029044">
    <property type="entry name" value="Nucleotide-diphossugar_trans"/>
</dbReference>
<feature type="region of interest" description="Disordered" evidence="1">
    <location>
        <begin position="799"/>
        <end position="1009"/>
    </location>
</feature>